<dbReference type="Proteomes" id="UP000826271">
    <property type="component" value="Unassembled WGS sequence"/>
</dbReference>
<dbReference type="AlphaFoldDB" id="A0AAV6WXJ1"/>
<organism evidence="1 2">
    <name type="scientific">Buddleja alternifolia</name>
    <dbReference type="NCBI Taxonomy" id="168488"/>
    <lineage>
        <taxon>Eukaryota</taxon>
        <taxon>Viridiplantae</taxon>
        <taxon>Streptophyta</taxon>
        <taxon>Embryophyta</taxon>
        <taxon>Tracheophyta</taxon>
        <taxon>Spermatophyta</taxon>
        <taxon>Magnoliopsida</taxon>
        <taxon>eudicotyledons</taxon>
        <taxon>Gunneridae</taxon>
        <taxon>Pentapetalae</taxon>
        <taxon>asterids</taxon>
        <taxon>lamiids</taxon>
        <taxon>Lamiales</taxon>
        <taxon>Scrophulariaceae</taxon>
        <taxon>Buddlejeae</taxon>
        <taxon>Buddleja</taxon>
    </lineage>
</organism>
<name>A0AAV6WXJ1_9LAMI</name>
<protein>
    <submittedName>
        <fullName evidence="1">Uncharacterized protein</fullName>
    </submittedName>
</protein>
<gene>
    <name evidence="1" type="ORF">BUALT_Bualt12G0078600</name>
</gene>
<dbReference type="EMBL" id="WHWC01000012">
    <property type="protein sequence ID" value="KAG8372559.1"/>
    <property type="molecule type" value="Genomic_DNA"/>
</dbReference>
<comment type="caution">
    <text evidence="1">The sequence shown here is derived from an EMBL/GenBank/DDBJ whole genome shotgun (WGS) entry which is preliminary data.</text>
</comment>
<sequence length="99" mass="11130">MDEKATAAPFQYSSSNNTYFRQQALQDLDPRSRSELREAILREMEKESIREGIIAAEIGRKRAEEAARYEVALRSPAGQELSLEERLGLLAAARRGFGS</sequence>
<evidence type="ECO:0000313" key="1">
    <source>
        <dbReference type="EMBL" id="KAG8372559.1"/>
    </source>
</evidence>
<evidence type="ECO:0000313" key="2">
    <source>
        <dbReference type="Proteomes" id="UP000826271"/>
    </source>
</evidence>
<reference evidence="1" key="1">
    <citation type="submission" date="2019-10" db="EMBL/GenBank/DDBJ databases">
        <authorList>
            <person name="Zhang R."/>
            <person name="Pan Y."/>
            <person name="Wang J."/>
            <person name="Ma R."/>
            <person name="Yu S."/>
        </authorList>
    </citation>
    <scope>NUCLEOTIDE SEQUENCE</scope>
    <source>
        <strain evidence="1">LA-IB0</strain>
        <tissue evidence="1">Leaf</tissue>
    </source>
</reference>
<keyword evidence="2" id="KW-1185">Reference proteome</keyword>
<accession>A0AAV6WXJ1</accession>
<proteinExistence type="predicted"/>